<dbReference type="AlphaFoldDB" id="I0JIM7"/>
<accession>I0JIM7</accession>
<dbReference type="EMBL" id="HE717023">
    <property type="protein sequence ID" value="CCG43995.1"/>
    <property type="molecule type" value="Genomic_DNA"/>
</dbReference>
<dbReference type="Gene3D" id="1.10.260.40">
    <property type="entry name" value="lambda repressor-like DNA-binding domains"/>
    <property type="match status" value="1"/>
</dbReference>
<organism evidence="1 2">
    <name type="scientific">Halobacillus halophilus (strain ATCC 35676 / DSM 2266 / JCM 20832 / KCTC 3685 / LMG 17431 / NBRC 102448 / NCIMB 2269)</name>
    <name type="common">Sporosarcina halophila</name>
    <dbReference type="NCBI Taxonomy" id="866895"/>
    <lineage>
        <taxon>Bacteria</taxon>
        <taxon>Bacillati</taxon>
        <taxon>Bacillota</taxon>
        <taxon>Bacilli</taxon>
        <taxon>Bacillales</taxon>
        <taxon>Bacillaceae</taxon>
        <taxon>Halobacillus</taxon>
    </lineage>
</organism>
<dbReference type="InterPro" id="IPR010982">
    <property type="entry name" value="Lambda_DNA-bd_dom_sf"/>
</dbReference>
<dbReference type="Proteomes" id="UP000007397">
    <property type="component" value="Chromosome"/>
</dbReference>
<gene>
    <name evidence="1" type="ordered locus">HBHAL_1628</name>
</gene>
<dbReference type="KEGG" id="hhd:HBHAL_1628"/>
<dbReference type="STRING" id="866895.HBHAL_1628"/>
<protein>
    <submittedName>
        <fullName evidence="1">HTH domain protein</fullName>
    </submittedName>
</protein>
<dbReference type="RefSeq" id="WP_014641902.1">
    <property type="nucleotide sequence ID" value="NC_017668.1"/>
</dbReference>
<dbReference type="GO" id="GO:0003677">
    <property type="term" value="F:DNA binding"/>
    <property type="evidence" value="ECO:0007669"/>
    <property type="project" value="InterPro"/>
</dbReference>
<reference evidence="1 2" key="1">
    <citation type="journal article" date="2013" name="Environ. Microbiol.">
        <title>Chloride and organic osmolytes: a hybrid strategy to cope with elevated salinities by the moderately halophilic, chloride-dependent bacterium Halobacillus halophilus.</title>
        <authorList>
            <person name="Saum S.H."/>
            <person name="Pfeiffer F."/>
            <person name="Palm P."/>
            <person name="Rampp M."/>
            <person name="Schuster S.C."/>
            <person name="Muller V."/>
            <person name="Oesterhelt D."/>
        </authorList>
    </citation>
    <scope>NUCLEOTIDE SEQUENCE [LARGE SCALE GENOMIC DNA]</scope>
    <source>
        <strain evidence="2">ATCC 35676 / DSM 2266 / JCM 20832 / KCTC 3685 / LMG 17431 / NBRC 102448 / NCIMB 2269</strain>
    </source>
</reference>
<evidence type="ECO:0000313" key="1">
    <source>
        <dbReference type="EMBL" id="CCG43995.1"/>
    </source>
</evidence>
<dbReference type="SUPFAM" id="SSF47413">
    <property type="entry name" value="lambda repressor-like DNA-binding domains"/>
    <property type="match status" value="1"/>
</dbReference>
<dbReference type="CDD" id="cd00093">
    <property type="entry name" value="HTH_XRE"/>
    <property type="match status" value="1"/>
</dbReference>
<dbReference type="InterPro" id="IPR001387">
    <property type="entry name" value="Cro/C1-type_HTH"/>
</dbReference>
<sequence>MKESRVGRTLKEFRESLGKSQELFSRDVLLSRESLSKQENGQRKIQPGLTSQFTSKYNNPWLALEAANEYIGWGITSLDGPAARNDRYFLQLILEKELLEAIKAIPEVKLTEDSNSIQSMELQDIRRSVKVMARVVHYSTLYMAMLCDEYNISWLKIWKDHNIDLKSNGYVSSES</sequence>
<name>I0JIM7_HALH3</name>
<dbReference type="HOGENOM" id="CLU_130270_0_0_9"/>
<dbReference type="eggNOG" id="ENOG5033TKK">
    <property type="taxonomic scope" value="Bacteria"/>
</dbReference>
<keyword evidence="2" id="KW-1185">Reference proteome</keyword>
<proteinExistence type="predicted"/>
<evidence type="ECO:0000313" key="2">
    <source>
        <dbReference type="Proteomes" id="UP000007397"/>
    </source>
</evidence>